<sequence>MAVSRARVEQADSTFLQHVEEGEGRVDVPADAPRLRASSRPAESAAPFECRCLDGPVELVARVDSFLLRHGPLDILDDRAENVLRRHPGLSEGQRWEKSPCVSGAVSKECLRVLGGVPEGQLCAELFAILGHDPVDGDLDVSTHQDGRFPPPT</sequence>
<reference evidence="2 3" key="1">
    <citation type="submission" date="2018-03" db="EMBL/GenBank/DDBJ databases">
        <authorList>
            <person name="Guldener U."/>
        </authorList>
    </citation>
    <scope>NUCLEOTIDE SEQUENCE [LARGE SCALE GENOMIC DNA]</scope>
    <source>
        <strain evidence="2 3">DAOM196992</strain>
    </source>
</reference>
<accession>A0A5C3EXD6</accession>
<feature type="region of interest" description="Disordered" evidence="1">
    <location>
        <begin position="1"/>
        <end position="23"/>
    </location>
</feature>
<proteinExistence type="predicted"/>
<evidence type="ECO:0000313" key="2">
    <source>
        <dbReference type="EMBL" id="SPO36742.1"/>
    </source>
</evidence>
<feature type="compositionally biased region" description="Basic and acidic residues" evidence="1">
    <location>
        <begin position="1"/>
        <end position="10"/>
    </location>
</feature>
<dbReference type="EMBL" id="OOIP01000005">
    <property type="protein sequence ID" value="SPO36742.1"/>
    <property type="molecule type" value="Genomic_DNA"/>
</dbReference>
<dbReference type="AlphaFoldDB" id="A0A5C3EXD6"/>
<evidence type="ECO:0000313" key="3">
    <source>
        <dbReference type="Proteomes" id="UP000323386"/>
    </source>
</evidence>
<protein>
    <submittedName>
        <fullName evidence="2">Uncharacterized protein</fullName>
    </submittedName>
</protein>
<keyword evidence="3" id="KW-1185">Reference proteome</keyword>
<dbReference type="Proteomes" id="UP000323386">
    <property type="component" value="Unassembled WGS sequence"/>
</dbReference>
<organism evidence="2 3">
    <name type="scientific">Pseudozyma flocculosa</name>
    <dbReference type="NCBI Taxonomy" id="84751"/>
    <lineage>
        <taxon>Eukaryota</taxon>
        <taxon>Fungi</taxon>
        <taxon>Dikarya</taxon>
        <taxon>Basidiomycota</taxon>
        <taxon>Ustilaginomycotina</taxon>
        <taxon>Ustilaginomycetes</taxon>
        <taxon>Ustilaginales</taxon>
        <taxon>Ustilaginaceae</taxon>
        <taxon>Pseudozyma</taxon>
    </lineage>
</organism>
<gene>
    <name evidence="2" type="ORF">PSFLO_02213</name>
</gene>
<evidence type="ECO:0000256" key="1">
    <source>
        <dbReference type="SAM" id="MobiDB-lite"/>
    </source>
</evidence>
<name>A0A5C3EXD6_9BASI</name>